<dbReference type="InterPro" id="IPR001497">
    <property type="entry name" value="MethylDNA_cys_MeTrfase_AS"/>
</dbReference>
<evidence type="ECO:0000313" key="10">
    <source>
        <dbReference type="EMBL" id="RRK11353.1"/>
    </source>
</evidence>
<dbReference type="AlphaFoldDB" id="A0A426D9X2"/>
<evidence type="ECO:0000256" key="2">
    <source>
        <dbReference type="ARBA" id="ARBA00008711"/>
    </source>
</evidence>
<dbReference type="FunFam" id="1.10.10.10:FF:000214">
    <property type="entry name" value="Methylated-DNA--protein-cysteine methyltransferase"/>
    <property type="match status" value="1"/>
</dbReference>
<evidence type="ECO:0000256" key="5">
    <source>
        <dbReference type="ARBA" id="ARBA00022679"/>
    </source>
</evidence>
<name>A0A426D9X2_9LACO</name>
<protein>
    <recommendedName>
        <fullName evidence="3">methylated-DNA--[protein]-cysteine S-methyltransferase</fullName>
        <ecNumber evidence="3">2.1.1.63</ecNumber>
    </recommendedName>
</protein>
<dbReference type="GO" id="GO:0006281">
    <property type="term" value="P:DNA repair"/>
    <property type="evidence" value="ECO:0007669"/>
    <property type="project" value="UniProtKB-KW"/>
</dbReference>
<comment type="catalytic activity">
    <reaction evidence="8">
        <text>a 6-O-methyl-2'-deoxyguanosine in DNA + L-cysteinyl-[protein] = S-methyl-L-cysteinyl-[protein] + a 2'-deoxyguanosine in DNA</text>
        <dbReference type="Rhea" id="RHEA:24000"/>
        <dbReference type="Rhea" id="RHEA-COMP:10131"/>
        <dbReference type="Rhea" id="RHEA-COMP:10132"/>
        <dbReference type="Rhea" id="RHEA-COMP:11367"/>
        <dbReference type="Rhea" id="RHEA-COMP:11368"/>
        <dbReference type="ChEBI" id="CHEBI:29950"/>
        <dbReference type="ChEBI" id="CHEBI:82612"/>
        <dbReference type="ChEBI" id="CHEBI:85445"/>
        <dbReference type="ChEBI" id="CHEBI:85448"/>
        <dbReference type="EC" id="2.1.1.63"/>
    </reaction>
</comment>
<keyword evidence="5 10" id="KW-0808">Transferase</keyword>
<dbReference type="InterPro" id="IPR036388">
    <property type="entry name" value="WH-like_DNA-bd_sf"/>
</dbReference>
<keyword evidence="6" id="KW-0227">DNA damage</keyword>
<dbReference type="PANTHER" id="PTHR10815:SF12">
    <property type="entry name" value="METHYLATED-DNA--PROTEIN-CYSTEINE METHYLTRANSFERASE, INDUCIBLE"/>
    <property type="match status" value="1"/>
</dbReference>
<dbReference type="GO" id="GO:0032259">
    <property type="term" value="P:methylation"/>
    <property type="evidence" value="ECO:0007669"/>
    <property type="project" value="UniProtKB-KW"/>
</dbReference>
<gene>
    <name evidence="10" type="ORF">D1831_02955</name>
</gene>
<comment type="caution">
    <text evidence="10">The sequence shown here is derived from an EMBL/GenBank/DDBJ whole genome shotgun (WGS) entry which is preliminary data.</text>
</comment>
<dbReference type="NCBIfam" id="TIGR00589">
    <property type="entry name" value="ogt"/>
    <property type="match status" value="1"/>
</dbReference>
<evidence type="ECO:0000256" key="1">
    <source>
        <dbReference type="ARBA" id="ARBA00001286"/>
    </source>
</evidence>
<comment type="similarity">
    <text evidence="2">Belongs to the MGMT family.</text>
</comment>
<dbReference type="GO" id="GO:0003908">
    <property type="term" value="F:methylated-DNA-[protein]-cysteine S-methyltransferase activity"/>
    <property type="evidence" value="ECO:0007669"/>
    <property type="project" value="UniProtKB-EC"/>
</dbReference>
<dbReference type="Pfam" id="PF01035">
    <property type="entry name" value="DNA_binding_1"/>
    <property type="match status" value="1"/>
</dbReference>
<evidence type="ECO:0000256" key="8">
    <source>
        <dbReference type="ARBA" id="ARBA00049348"/>
    </source>
</evidence>
<proteinExistence type="inferred from homology"/>
<dbReference type="OrthoDB" id="9802228at2"/>
<dbReference type="EMBL" id="QWZQ01000006">
    <property type="protein sequence ID" value="RRK11353.1"/>
    <property type="molecule type" value="Genomic_DNA"/>
</dbReference>
<evidence type="ECO:0000256" key="3">
    <source>
        <dbReference type="ARBA" id="ARBA00011918"/>
    </source>
</evidence>
<keyword evidence="4 10" id="KW-0489">Methyltransferase</keyword>
<dbReference type="Proteomes" id="UP000283633">
    <property type="component" value="Unassembled WGS sequence"/>
</dbReference>
<organism evidence="10 11">
    <name type="scientific">Lactiplantibacillus garii</name>
    <dbReference type="NCBI Taxonomy" id="2306423"/>
    <lineage>
        <taxon>Bacteria</taxon>
        <taxon>Bacillati</taxon>
        <taxon>Bacillota</taxon>
        <taxon>Bacilli</taxon>
        <taxon>Lactobacillales</taxon>
        <taxon>Lactobacillaceae</taxon>
        <taxon>Lactiplantibacillus</taxon>
    </lineage>
</organism>
<feature type="domain" description="Methylated-DNA-[protein]-cysteine S-methyltransferase DNA binding" evidence="9">
    <location>
        <begin position="83"/>
        <end position="161"/>
    </location>
</feature>
<keyword evidence="11" id="KW-1185">Reference proteome</keyword>
<dbReference type="SUPFAM" id="SSF53155">
    <property type="entry name" value="Methylated DNA-protein cysteine methyltransferase domain"/>
    <property type="match status" value="1"/>
</dbReference>
<evidence type="ECO:0000256" key="7">
    <source>
        <dbReference type="ARBA" id="ARBA00023204"/>
    </source>
</evidence>
<dbReference type="InterPro" id="IPR036217">
    <property type="entry name" value="MethylDNA_cys_MeTrfase_DNAb"/>
</dbReference>
<evidence type="ECO:0000313" key="11">
    <source>
        <dbReference type="Proteomes" id="UP000283633"/>
    </source>
</evidence>
<dbReference type="CDD" id="cd06445">
    <property type="entry name" value="ATase"/>
    <property type="match status" value="1"/>
</dbReference>
<dbReference type="InterPro" id="IPR014048">
    <property type="entry name" value="MethylDNA_cys_MeTrfase_DNA-bd"/>
</dbReference>
<dbReference type="InterPro" id="IPR036631">
    <property type="entry name" value="MGMT_N_sf"/>
</dbReference>
<dbReference type="RefSeq" id="WP_125071435.1">
    <property type="nucleotide sequence ID" value="NZ_QWZQ01000006.1"/>
</dbReference>
<sequence length="164" mass="17842">MQLTLTKTTIAHQTYWLGSTERGLAFVGSANGPQDEWSRFYPAASAVVDTHANQTARQALTAYLTGARQAFDLPLDQTNGTTLQRQVWHALQTIPYGHTTTYSQLATAINRPTATRAVATAVGKNPLLIVVPCHRVLRKDGTLGGYRGGLAMKTALLALENHFH</sequence>
<dbReference type="PANTHER" id="PTHR10815">
    <property type="entry name" value="METHYLATED-DNA--PROTEIN-CYSTEINE METHYLTRANSFERASE"/>
    <property type="match status" value="1"/>
</dbReference>
<keyword evidence="7" id="KW-0234">DNA repair</keyword>
<evidence type="ECO:0000259" key="9">
    <source>
        <dbReference type="Pfam" id="PF01035"/>
    </source>
</evidence>
<dbReference type="PROSITE" id="PS00374">
    <property type="entry name" value="MGMT"/>
    <property type="match status" value="1"/>
</dbReference>
<reference evidence="10 11" key="1">
    <citation type="submission" date="2018-08" db="EMBL/GenBank/DDBJ databases">
        <title>Genome Lactobacillus garii FI11369.</title>
        <authorList>
            <person name="Diaz M."/>
            <person name="Narbad A."/>
        </authorList>
    </citation>
    <scope>NUCLEOTIDE SEQUENCE [LARGE SCALE GENOMIC DNA]</scope>
    <source>
        <strain evidence="10 11">FI11369</strain>
    </source>
</reference>
<dbReference type="SUPFAM" id="SSF46767">
    <property type="entry name" value="Methylated DNA-protein cysteine methyltransferase, C-terminal domain"/>
    <property type="match status" value="1"/>
</dbReference>
<dbReference type="EC" id="2.1.1.63" evidence="3"/>
<dbReference type="Gene3D" id="1.10.10.10">
    <property type="entry name" value="Winged helix-like DNA-binding domain superfamily/Winged helix DNA-binding domain"/>
    <property type="match status" value="1"/>
</dbReference>
<comment type="catalytic activity">
    <reaction evidence="1">
        <text>a 4-O-methyl-thymidine in DNA + L-cysteinyl-[protein] = a thymidine in DNA + S-methyl-L-cysteinyl-[protein]</text>
        <dbReference type="Rhea" id="RHEA:53428"/>
        <dbReference type="Rhea" id="RHEA-COMP:10131"/>
        <dbReference type="Rhea" id="RHEA-COMP:10132"/>
        <dbReference type="Rhea" id="RHEA-COMP:13555"/>
        <dbReference type="Rhea" id="RHEA-COMP:13556"/>
        <dbReference type="ChEBI" id="CHEBI:29950"/>
        <dbReference type="ChEBI" id="CHEBI:82612"/>
        <dbReference type="ChEBI" id="CHEBI:137386"/>
        <dbReference type="ChEBI" id="CHEBI:137387"/>
        <dbReference type="EC" id="2.1.1.63"/>
    </reaction>
</comment>
<dbReference type="Gene3D" id="3.30.160.70">
    <property type="entry name" value="Methylated DNA-protein cysteine methyltransferase domain"/>
    <property type="match status" value="1"/>
</dbReference>
<accession>A0A426D9X2</accession>
<evidence type="ECO:0000256" key="6">
    <source>
        <dbReference type="ARBA" id="ARBA00022763"/>
    </source>
</evidence>
<evidence type="ECO:0000256" key="4">
    <source>
        <dbReference type="ARBA" id="ARBA00022603"/>
    </source>
</evidence>